<feature type="domain" description="Signal transduction histidine kinase dimerisation/phosphoacceptor" evidence="3">
    <location>
        <begin position="7"/>
        <end position="57"/>
    </location>
</feature>
<evidence type="ECO:0000256" key="1">
    <source>
        <dbReference type="ARBA" id="ARBA00000085"/>
    </source>
</evidence>
<dbReference type="EMBL" id="CP042437">
    <property type="protein sequence ID" value="QEC76812.1"/>
    <property type="molecule type" value="Genomic_DNA"/>
</dbReference>
<dbReference type="Proteomes" id="UP000321362">
    <property type="component" value="Chromosome"/>
</dbReference>
<dbReference type="InterPro" id="IPR003661">
    <property type="entry name" value="HisK_dim/P_dom"/>
</dbReference>
<dbReference type="CDD" id="cd00082">
    <property type="entry name" value="HisKA"/>
    <property type="match status" value="1"/>
</dbReference>
<protein>
    <recommendedName>
        <fullName evidence="2">histidine kinase</fullName>
        <ecNumber evidence="2">2.7.13.3</ecNumber>
    </recommendedName>
</protein>
<dbReference type="OrthoDB" id="6231665at2"/>
<dbReference type="Gene3D" id="1.10.287.130">
    <property type="match status" value="1"/>
</dbReference>
<evidence type="ECO:0000259" key="3">
    <source>
        <dbReference type="Pfam" id="PF00512"/>
    </source>
</evidence>
<dbReference type="GO" id="GO:0000155">
    <property type="term" value="F:phosphorelay sensor kinase activity"/>
    <property type="evidence" value="ECO:0007669"/>
    <property type="project" value="InterPro"/>
</dbReference>
<gene>
    <name evidence="4" type="ORF">FSB76_12965</name>
</gene>
<sequence>MISRIQSHVVRAPLARIMGLLPLVKELSGHNDEREKMFEYLMSSANELDELIKNITDKTTRADYPVIQKGK</sequence>
<evidence type="ECO:0000256" key="2">
    <source>
        <dbReference type="ARBA" id="ARBA00012438"/>
    </source>
</evidence>
<accession>A0A5B8W1M7</accession>
<dbReference type="KEGG" id="mgk:FSB76_12965"/>
<comment type="catalytic activity">
    <reaction evidence="1">
        <text>ATP + protein L-histidine = ADP + protein N-phospho-L-histidine.</text>
        <dbReference type="EC" id="2.7.13.3"/>
    </reaction>
</comment>
<reference evidence="4 5" key="1">
    <citation type="journal article" date="2013" name="J. Microbiol.">
        <title>Mucilaginibacter ginsenosidivorax sp. nov., with ginsenoside converting activity isolated from sediment.</title>
        <authorList>
            <person name="Kim J.K."/>
            <person name="Choi T.E."/>
            <person name="Liu Q.M."/>
            <person name="Park H.Y."/>
            <person name="Yi T.H."/>
            <person name="Yoon M.H."/>
            <person name="Kim S.C."/>
            <person name="Im W.T."/>
        </authorList>
    </citation>
    <scope>NUCLEOTIDE SEQUENCE [LARGE SCALE GENOMIC DNA]</scope>
    <source>
        <strain evidence="4 5">KHI28</strain>
    </source>
</reference>
<dbReference type="Pfam" id="PF00512">
    <property type="entry name" value="HisKA"/>
    <property type="match status" value="1"/>
</dbReference>
<evidence type="ECO:0000313" key="5">
    <source>
        <dbReference type="Proteomes" id="UP000321362"/>
    </source>
</evidence>
<evidence type="ECO:0000313" key="4">
    <source>
        <dbReference type="EMBL" id="QEC76812.1"/>
    </source>
</evidence>
<organism evidence="4 5">
    <name type="scientific">Mucilaginibacter ginsenosidivorax</name>
    <dbReference type="NCBI Taxonomy" id="862126"/>
    <lineage>
        <taxon>Bacteria</taxon>
        <taxon>Pseudomonadati</taxon>
        <taxon>Bacteroidota</taxon>
        <taxon>Sphingobacteriia</taxon>
        <taxon>Sphingobacteriales</taxon>
        <taxon>Sphingobacteriaceae</taxon>
        <taxon>Mucilaginibacter</taxon>
    </lineage>
</organism>
<dbReference type="RefSeq" id="WP_147053979.1">
    <property type="nucleotide sequence ID" value="NZ_CP042437.1"/>
</dbReference>
<keyword evidence="5" id="KW-1185">Reference proteome</keyword>
<dbReference type="InterPro" id="IPR036097">
    <property type="entry name" value="HisK_dim/P_sf"/>
</dbReference>
<dbReference type="EC" id="2.7.13.3" evidence="2"/>
<name>A0A5B8W1M7_9SPHI</name>
<proteinExistence type="predicted"/>
<dbReference type="SUPFAM" id="SSF47384">
    <property type="entry name" value="Homodimeric domain of signal transducing histidine kinase"/>
    <property type="match status" value="1"/>
</dbReference>
<dbReference type="AlphaFoldDB" id="A0A5B8W1M7"/>